<proteinExistence type="predicted"/>
<gene>
    <name evidence="2" type="ORF">MENT_LOCUS34797</name>
</gene>
<protein>
    <submittedName>
        <fullName evidence="2">Uncharacterized protein</fullName>
    </submittedName>
</protein>
<sequence length="52" mass="6134">MCILLIMYSGTMCILAQMCILVYINDFQSTYFYLWSKGVLPQKERQNFTSIN</sequence>
<accession>A0A6V7W5Y2</accession>
<dbReference type="EMBL" id="CAJEWN010000436">
    <property type="protein sequence ID" value="CAD2182573.1"/>
    <property type="molecule type" value="Genomic_DNA"/>
</dbReference>
<name>A0A6V7W5Y2_MELEN</name>
<evidence type="ECO:0000313" key="2">
    <source>
        <dbReference type="EMBL" id="CAD2182573.1"/>
    </source>
</evidence>
<keyword evidence="1" id="KW-0812">Transmembrane</keyword>
<dbReference type="Proteomes" id="UP000580250">
    <property type="component" value="Unassembled WGS sequence"/>
</dbReference>
<evidence type="ECO:0000313" key="3">
    <source>
        <dbReference type="Proteomes" id="UP000580250"/>
    </source>
</evidence>
<keyword evidence="1" id="KW-0472">Membrane</keyword>
<organism evidence="2 3">
    <name type="scientific">Meloidogyne enterolobii</name>
    <name type="common">Root-knot nematode worm</name>
    <name type="synonym">Meloidogyne mayaguensis</name>
    <dbReference type="NCBI Taxonomy" id="390850"/>
    <lineage>
        <taxon>Eukaryota</taxon>
        <taxon>Metazoa</taxon>
        <taxon>Ecdysozoa</taxon>
        <taxon>Nematoda</taxon>
        <taxon>Chromadorea</taxon>
        <taxon>Rhabditida</taxon>
        <taxon>Tylenchina</taxon>
        <taxon>Tylenchomorpha</taxon>
        <taxon>Tylenchoidea</taxon>
        <taxon>Meloidogynidae</taxon>
        <taxon>Meloidogyninae</taxon>
        <taxon>Meloidogyne</taxon>
    </lineage>
</organism>
<feature type="transmembrane region" description="Helical" evidence="1">
    <location>
        <begin position="6"/>
        <end position="24"/>
    </location>
</feature>
<dbReference type="AlphaFoldDB" id="A0A6V7W5Y2"/>
<keyword evidence="1" id="KW-1133">Transmembrane helix</keyword>
<comment type="caution">
    <text evidence="2">The sequence shown here is derived from an EMBL/GenBank/DDBJ whole genome shotgun (WGS) entry which is preliminary data.</text>
</comment>
<reference evidence="2 3" key="1">
    <citation type="submission" date="2020-08" db="EMBL/GenBank/DDBJ databases">
        <authorList>
            <person name="Koutsovoulos G."/>
            <person name="Danchin GJ E."/>
        </authorList>
    </citation>
    <scope>NUCLEOTIDE SEQUENCE [LARGE SCALE GENOMIC DNA]</scope>
</reference>
<evidence type="ECO:0000256" key="1">
    <source>
        <dbReference type="SAM" id="Phobius"/>
    </source>
</evidence>